<dbReference type="OrthoDB" id="1731724at2759"/>
<dbReference type="SMART" id="SM00327">
    <property type="entry name" value="VWA"/>
    <property type="match status" value="1"/>
</dbReference>
<dbReference type="Pfam" id="PF23625">
    <property type="entry name" value="UIM_2"/>
    <property type="match status" value="2"/>
</dbReference>
<dbReference type="SMART" id="SM00726">
    <property type="entry name" value="UIM"/>
    <property type="match status" value="4"/>
</dbReference>
<comment type="caution">
    <text evidence="5">The sequence shown here is derived from an EMBL/GenBank/DDBJ whole genome shotgun (WGS) entry which is preliminary data.</text>
</comment>
<organism evidence="5 6">
    <name type="scientific">Tritrichomonas foetus</name>
    <dbReference type="NCBI Taxonomy" id="1144522"/>
    <lineage>
        <taxon>Eukaryota</taxon>
        <taxon>Metamonada</taxon>
        <taxon>Parabasalia</taxon>
        <taxon>Tritrichomonadida</taxon>
        <taxon>Tritrichomonadidae</taxon>
        <taxon>Tritrichomonas</taxon>
    </lineage>
</organism>
<dbReference type="VEuPathDB" id="TrichDB:TRFO_18948"/>
<dbReference type="PROSITE" id="PS50234">
    <property type="entry name" value="VWFA"/>
    <property type="match status" value="1"/>
</dbReference>
<dbReference type="AlphaFoldDB" id="A0A1J4KP56"/>
<keyword evidence="6" id="KW-1185">Reference proteome</keyword>
<proteinExistence type="inferred from homology"/>
<comment type="similarity">
    <text evidence="1">Belongs to the proteasome subunit S5A family.</text>
</comment>
<feature type="compositionally biased region" description="Acidic residues" evidence="3">
    <location>
        <begin position="271"/>
        <end position="287"/>
    </location>
</feature>
<dbReference type="RefSeq" id="XP_068364716.1">
    <property type="nucleotide sequence ID" value="XM_068500473.1"/>
</dbReference>
<dbReference type="PROSITE" id="PS50330">
    <property type="entry name" value="UIM"/>
    <property type="match status" value="1"/>
</dbReference>
<feature type="domain" description="VWFA" evidence="4">
    <location>
        <begin position="7"/>
        <end position="187"/>
    </location>
</feature>
<evidence type="ECO:0000259" key="4">
    <source>
        <dbReference type="PROSITE" id="PS50234"/>
    </source>
</evidence>
<evidence type="ECO:0000313" key="5">
    <source>
        <dbReference type="EMBL" id="OHT11580.1"/>
    </source>
</evidence>
<sequence length="312" mass="35041">MSEEAQAIVILLDNSDRSIDGDFHPNRLDAQKIASERLIQFFVRQNKNSVFSIGTLARNKIGIIASLTTDQRKITNAMAKIETGGSVQLFQGIRCAFLALHHRDEKIIHQRVIVFVGSAHDLNFESAYNLIQLAHKEKVSIDIIAFGEDVQNIEVLESITTEIGSHFVRAQVDPHLILSDIVLSSPIGPGKDTKAFNNSQFEDDPDLYLTLQLSKEDSYKGAEDEYNRAIAESLREFGGAPPIDEDAELQRAIQESLMSQNTNQNMKEQQNEENDDDDDDDKNDPDLLEAILLSKQNPHKQPKEEEDGENDQ</sequence>
<dbReference type="InterPro" id="IPR027040">
    <property type="entry name" value="PSMD4"/>
</dbReference>
<dbReference type="InterPro" id="IPR036465">
    <property type="entry name" value="vWFA_dom_sf"/>
</dbReference>
<dbReference type="Proteomes" id="UP000179807">
    <property type="component" value="Unassembled WGS sequence"/>
</dbReference>
<dbReference type="GO" id="GO:0043161">
    <property type="term" value="P:proteasome-mediated ubiquitin-dependent protein catabolic process"/>
    <property type="evidence" value="ECO:0007669"/>
    <property type="project" value="TreeGrafter"/>
</dbReference>
<dbReference type="GO" id="GO:0031593">
    <property type="term" value="F:polyubiquitin modification-dependent protein binding"/>
    <property type="evidence" value="ECO:0007669"/>
    <property type="project" value="TreeGrafter"/>
</dbReference>
<dbReference type="GO" id="GO:0005829">
    <property type="term" value="C:cytosol"/>
    <property type="evidence" value="ECO:0007669"/>
    <property type="project" value="TreeGrafter"/>
</dbReference>
<feature type="region of interest" description="Disordered" evidence="3">
    <location>
        <begin position="254"/>
        <end position="312"/>
    </location>
</feature>
<dbReference type="InterPro" id="IPR003903">
    <property type="entry name" value="UIM_dom"/>
</dbReference>
<dbReference type="Gene3D" id="3.40.50.410">
    <property type="entry name" value="von Willebrand factor, type A domain"/>
    <property type="match status" value="1"/>
</dbReference>
<dbReference type="EMBL" id="MLAK01000584">
    <property type="protein sequence ID" value="OHT11580.1"/>
    <property type="molecule type" value="Genomic_DNA"/>
</dbReference>
<dbReference type="GO" id="GO:0008540">
    <property type="term" value="C:proteasome regulatory particle, base subcomplex"/>
    <property type="evidence" value="ECO:0007669"/>
    <property type="project" value="TreeGrafter"/>
</dbReference>
<evidence type="ECO:0000256" key="3">
    <source>
        <dbReference type="SAM" id="MobiDB-lite"/>
    </source>
</evidence>
<dbReference type="PANTHER" id="PTHR10223:SF0">
    <property type="entry name" value="26S PROTEASOME NON-ATPASE REGULATORY SUBUNIT 4"/>
    <property type="match status" value="1"/>
</dbReference>
<gene>
    <name evidence="5" type="primary">rpn10</name>
    <name evidence="5" type="ORF">TRFO_18948</name>
</gene>
<evidence type="ECO:0000313" key="6">
    <source>
        <dbReference type="Proteomes" id="UP000179807"/>
    </source>
</evidence>
<dbReference type="Pfam" id="PF13519">
    <property type="entry name" value="VWA_2"/>
    <property type="match status" value="1"/>
</dbReference>
<reference evidence="5" key="1">
    <citation type="submission" date="2016-10" db="EMBL/GenBank/DDBJ databases">
        <authorList>
            <person name="Benchimol M."/>
            <person name="Almeida L.G."/>
            <person name="Vasconcelos A.T."/>
            <person name="Perreira-Neves A."/>
            <person name="Rosa I.A."/>
            <person name="Tasca T."/>
            <person name="Bogo M.R."/>
            <person name="de Souza W."/>
        </authorList>
    </citation>
    <scope>NUCLEOTIDE SEQUENCE [LARGE SCALE GENOMIC DNA]</scope>
    <source>
        <strain evidence="5">K</strain>
    </source>
</reference>
<name>A0A1J4KP56_9EUKA</name>
<accession>A0A1J4KP56</accession>
<dbReference type="GeneID" id="94835177"/>
<evidence type="ECO:0000256" key="1">
    <source>
        <dbReference type="ARBA" id="ARBA00005574"/>
    </source>
</evidence>
<dbReference type="GO" id="GO:0005634">
    <property type="term" value="C:nucleus"/>
    <property type="evidence" value="ECO:0007669"/>
    <property type="project" value="TreeGrafter"/>
</dbReference>
<dbReference type="PANTHER" id="PTHR10223">
    <property type="entry name" value="26S PROTEASOME NON-ATPASE REGULATORY SUBUNIT 4"/>
    <property type="match status" value="1"/>
</dbReference>
<dbReference type="InterPro" id="IPR002035">
    <property type="entry name" value="VWF_A"/>
</dbReference>
<protein>
    <submittedName>
        <fullName evidence="5">26S proteasome regulatory subunit rpn10</fullName>
    </submittedName>
</protein>
<dbReference type="SUPFAM" id="SSF53300">
    <property type="entry name" value="vWA-like"/>
    <property type="match status" value="1"/>
</dbReference>
<keyword evidence="2 5" id="KW-0647">Proteasome</keyword>
<evidence type="ECO:0000256" key="2">
    <source>
        <dbReference type="ARBA" id="ARBA00022942"/>
    </source>
</evidence>